<dbReference type="OrthoDB" id="9815506at2"/>
<dbReference type="PANTHER" id="PTHR34069">
    <property type="entry name" value="3-OXOACYL-[ACYL-CARRIER-PROTEIN] SYNTHASE 3"/>
    <property type="match status" value="1"/>
</dbReference>
<evidence type="ECO:0000259" key="3">
    <source>
        <dbReference type="Pfam" id="PF08541"/>
    </source>
</evidence>
<dbReference type="CDD" id="cd00830">
    <property type="entry name" value="KAS_III"/>
    <property type="match status" value="1"/>
</dbReference>
<evidence type="ECO:0000256" key="2">
    <source>
        <dbReference type="ARBA" id="ARBA00023315"/>
    </source>
</evidence>
<dbReference type="RefSeq" id="WP_026737768.1">
    <property type="nucleotide sequence ID" value="NZ_AP019822.1"/>
</dbReference>
<dbReference type="PANTHER" id="PTHR34069:SF2">
    <property type="entry name" value="BETA-KETOACYL-[ACYL-CARRIER-PROTEIN] SYNTHASE III"/>
    <property type="match status" value="1"/>
</dbReference>
<evidence type="ECO:0000259" key="4">
    <source>
        <dbReference type="Pfam" id="PF08545"/>
    </source>
</evidence>
<reference evidence="5 6" key="1">
    <citation type="submission" date="2019-07" db="EMBL/GenBank/DDBJ databases">
        <title>Complete Genome Sequence of Leptotrichia goodfellowii Strain JCM 16774.</title>
        <authorList>
            <person name="Watanabe S."/>
            <person name="Cui L."/>
        </authorList>
    </citation>
    <scope>NUCLEOTIDE SEQUENCE [LARGE SCALE GENOMIC DNA]</scope>
    <source>
        <strain evidence="5 6">JCM16774</strain>
    </source>
</reference>
<dbReference type="InterPro" id="IPR013747">
    <property type="entry name" value="ACP_syn_III_C"/>
</dbReference>
<dbReference type="STRING" id="714315.GCA_000516535_01418"/>
<dbReference type="GO" id="GO:0044550">
    <property type="term" value="P:secondary metabolite biosynthetic process"/>
    <property type="evidence" value="ECO:0007669"/>
    <property type="project" value="TreeGrafter"/>
</dbReference>
<dbReference type="GO" id="GO:0006633">
    <property type="term" value="P:fatty acid biosynthetic process"/>
    <property type="evidence" value="ECO:0007669"/>
    <property type="project" value="InterPro"/>
</dbReference>
<organism evidence="5 6">
    <name type="scientific">Pseudoleptotrichia goodfellowii</name>
    <dbReference type="NCBI Taxonomy" id="157692"/>
    <lineage>
        <taxon>Bacteria</taxon>
        <taxon>Fusobacteriati</taxon>
        <taxon>Fusobacteriota</taxon>
        <taxon>Fusobacteriia</taxon>
        <taxon>Fusobacteriales</taxon>
        <taxon>Leptotrichiaceae</taxon>
        <taxon>Pseudoleptotrichia</taxon>
    </lineage>
</organism>
<dbReference type="GO" id="GO:0004315">
    <property type="term" value="F:3-oxoacyl-[acyl-carrier-protein] synthase activity"/>
    <property type="evidence" value="ECO:0007669"/>
    <property type="project" value="InterPro"/>
</dbReference>
<gene>
    <name evidence="5" type="ORF">JCM16774_1410</name>
</gene>
<accession>A0A510JAX0</accession>
<dbReference type="SUPFAM" id="SSF53901">
    <property type="entry name" value="Thiolase-like"/>
    <property type="match status" value="1"/>
</dbReference>
<dbReference type="InterPro" id="IPR013751">
    <property type="entry name" value="ACP_syn_III_N"/>
</dbReference>
<dbReference type="Pfam" id="PF08545">
    <property type="entry name" value="ACP_syn_III"/>
    <property type="match status" value="1"/>
</dbReference>
<keyword evidence="2" id="KW-0012">Acyltransferase</keyword>
<evidence type="ECO:0000256" key="1">
    <source>
        <dbReference type="ARBA" id="ARBA00022679"/>
    </source>
</evidence>
<dbReference type="EMBL" id="AP019822">
    <property type="protein sequence ID" value="BBM36478.1"/>
    <property type="molecule type" value="Genomic_DNA"/>
</dbReference>
<keyword evidence="1" id="KW-0808">Transferase</keyword>
<dbReference type="KEGG" id="lgo:JCM16774_1410"/>
<protein>
    <submittedName>
        <fullName evidence="5">3-oxoacyl-[acyl-carrier-protein] synthase III</fullName>
    </submittedName>
</protein>
<dbReference type="Proteomes" id="UP000321606">
    <property type="component" value="Chromosome"/>
</dbReference>
<dbReference type="Gene3D" id="3.40.47.10">
    <property type="match status" value="1"/>
</dbReference>
<feature type="domain" description="Beta-ketoacyl-[acyl-carrier-protein] synthase III C-terminal" evidence="3">
    <location>
        <begin position="221"/>
        <end position="308"/>
    </location>
</feature>
<name>A0A510JAX0_9FUSO</name>
<sequence length="309" mass="33630">MRKIRIRGYGVSLPKKTVKFGEQIRYRLTGEESQFNLAVDACKKALENADLSINDVDCIVSASAVGVQPIPCTAALIHESIAKGTDIPALDINTTCTSFISSLDIMSYMIEAGRYKRVLIVSSDSASMGLNPNQKESYELFSDGAAAIIIEKTEENKGIISAVQKTWSEGAHSTEIRGGLANLHPENYSEETKEEFMFDMKGKIILSLSKKKIPEMLTEFLKENNIDIADIDMTVPHQASSAMPSVMKKLGISEGKYINIVAEYGNMVSASVPFTLCYGLENGMLKTGDTVLLIGTAAGLTTNILLIKL</sequence>
<dbReference type="Pfam" id="PF08541">
    <property type="entry name" value="ACP_syn_III_C"/>
    <property type="match status" value="1"/>
</dbReference>
<feature type="domain" description="Beta-ketoacyl-[acyl-carrier-protein] synthase III N-terminal" evidence="4">
    <location>
        <begin position="90"/>
        <end position="165"/>
    </location>
</feature>
<dbReference type="InterPro" id="IPR016039">
    <property type="entry name" value="Thiolase-like"/>
</dbReference>
<evidence type="ECO:0000313" key="5">
    <source>
        <dbReference type="EMBL" id="BBM36478.1"/>
    </source>
</evidence>
<dbReference type="AlphaFoldDB" id="A0A510JAX0"/>
<proteinExistence type="predicted"/>
<evidence type="ECO:0000313" key="6">
    <source>
        <dbReference type="Proteomes" id="UP000321606"/>
    </source>
</evidence>